<comment type="caution">
    <text evidence="3">The sequence shown here is derived from an EMBL/GenBank/DDBJ whole genome shotgun (WGS) entry which is preliminary data.</text>
</comment>
<feature type="chain" id="PRO_5047459750" description="Secreted protein" evidence="2">
    <location>
        <begin position="32"/>
        <end position="133"/>
    </location>
</feature>
<evidence type="ECO:0000313" key="4">
    <source>
        <dbReference type="Proteomes" id="UP001589870"/>
    </source>
</evidence>
<dbReference type="EMBL" id="JBHMQT010000059">
    <property type="protein sequence ID" value="MFC0865870.1"/>
    <property type="molecule type" value="Genomic_DNA"/>
</dbReference>
<name>A0ABV6UCK3_9ACTN</name>
<accession>A0ABV6UCK3</accession>
<feature type="region of interest" description="Disordered" evidence="1">
    <location>
        <begin position="47"/>
        <end position="78"/>
    </location>
</feature>
<keyword evidence="2" id="KW-0732">Signal</keyword>
<feature type="signal peptide" evidence="2">
    <location>
        <begin position="1"/>
        <end position="31"/>
    </location>
</feature>
<organism evidence="3 4">
    <name type="scientific">Sphaerimonospora cavernae</name>
    <dbReference type="NCBI Taxonomy" id="1740611"/>
    <lineage>
        <taxon>Bacteria</taxon>
        <taxon>Bacillati</taxon>
        <taxon>Actinomycetota</taxon>
        <taxon>Actinomycetes</taxon>
        <taxon>Streptosporangiales</taxon>
        <taxon>Streptosporangiaceae</taxon>
        <taxon>Sphaerimonospora</taxon>
    </lineage>
</organism>
<sequence>MAALAAAVTVTAVVTPAVVVPAAAVAPAVVAAAAVMRPGGAVALLDDSGAGGGGAHQRTQADGPSGQRRAESQAGHDVSECEHLRFPRTEFILNRIHFLYPEEMPFDGGLSAISWNALITCPASHKTDILGIE</sequence>
<protein>
    <recommendedName>
        <fullName evidence="5">Secreted protein</fullName>
    </recommendedName>
</protein>
<reference evidence="3 4" key="1">
    <citation type="submission" date="2024-09" db="EMBL/GenBank/DDBJ databases">
        <authorList>
            <person name="Sun Q."/>
            <person name="Mori K."/>
        </authorList>
    </citation>
    <scope>NUCLEOTIDE SEQUENCE [LARGE SCALE GENOMIC DNA]</scope>
    <source>
        <strain evidence="3 4">TBRC 1851</strain>
    </source>
</reference>
<evidence type="ECO:0000256" key="2">
    <source>
        <dbReference type="SAM" id="SignalP"/>
    </source>
</evidence>
<proteinExistence type="predicted"/>
<evidence type="ECO:0008006" key="5">
    <source>
        <dbReference type="Google" id="ProtNLM"/>
    </source>
</evidence>
<evidence type="ECO:0000256" key="1">
    <source>
        <dbReference type="SAM" id="MobiDB-lite"/>
    </source>
</evidence>
<gene>
    <name evidence="3" type="ORF">ACFHYQ_26580</name>
</gene>
<dbReference type="Proteomes" id="UP001589870">
    <property type="component" value="Unassembled WGS sequence"/>
</dbReference>
<dbReference type="RefSeq" id="WP_394303876.1">
    <property type="nucleotide sequence ID" value="NZ_JBHMQT010000059.1"/>
</dbReference>
<evidence type="ECO:0000313" key="3">
    <source>
        <dbReference type="EMBL" id="MFC0865870.1"/>
    </source>
</evidence>
<keyword evidence="4" id="KW-1185">Reference proteome</keyword>